<keyword evidence="3" id="KW-1185">Reference proteome</keyword>
<keyword evidence="1" id="KW-1133">Transmembrane helix</keyword>
<feature type="transmembrane region" description="Helical" evidence="1">
    <location>
        <begin position="33"/>
        <end position="50"/>
    </location>
</feature>
<gene>
    <name evidence="2" type="ORF">HHL17_08540</name>
</gene>
<feature type="transmembrane region" description="Helical" evidence="1">
    <location>
        <begin position="62"/>
        <end position="82"/>
    </location>
</feature>
<dbReference type="EMBL" id="JABBGC010000001">
    <property type="protein sequence ID" value="NML37245.1"/>
    <property type="molecule type" value="Genomic_DNA"/>
</dbReference>
<feature type="transmembrane region" description="Helical" evidence="1">
    <location>
        <begin position="194"/>
        <end position="216"/>
    </location>
</feature>
<dbReference type="AlphaFoldDB" id="A0A848GF22"/>
<proteinExistence type="predicted"/>
<dbReference type="RefSeq" id="WP_169224315.1">
    <property type="nucleotide sequence ID" value="NZ_JABBGC010000001.1"/>
</dbReference>
<organism evidence="2 3">
    <name type="scientific">Chitinophaga fulva</name>
    <dbReference type="NCBI Taxonomy" id="2728842"/>
    <lineage>
        <taxon>Bacteria</taxon>
        <taxon>Pseudomonadati</taxon>
        <taxon>Bacteroidota</taxon>
        <taxon>Chitinophagia</taxon>
        <taxon>Chitinophagales</taxon>
        <taxon>Chitinophagaceae</taxon>
        <taxon>Chitinophaga</taxon>
    </lineage>
</organism>
<feature type="transmembrane region" description="Helical" evidence="1">
    <location>
        <begin position="6"/>
        <end position="24"/>
    </location>
</feature>
<accession>A0A848GF22</accession>
<evidence type="ECO:0000313" key="2">
    <source>
        <dbReference type="EMBL" id="NML37245.1"/>
    </source>
</evidence>
<name>A0A848GF22_9BACT</name>
<keyword evidence="1" id="KW-0472">Membrane</keyword>
<feature type="transmembrane region" description="Helical" evidence="1">
    <location>
        <begin position="152"/>
        <end position="174"/>
    </location>
</feature>
<comment type="caution">
    <text evidence="2">The sequence shown here is derived from an EMBL/GenBank/DDBJ whole genome shotgun (WGS) entry which is preliminary data.</text>
</comment>
<evidence type="ECO:0000313" key="3">
    <source>
        <dbReference type="Proteomes" id="UP000583266"/>
    </source>
</evidence>
<keyword evidence="1" id="KW-0812">Transmembrane</keyword>
<feature type="transmembrane region" description="Helical" evidence="1">
    <location>
        <begin position="125"/>
        <end position="145"/>
    </location>
</feature>
<dbReference type="Proteomes" id="UP000583266">
    <property type="component" value="Unassembled WGS sequence"/>
</dbReference>
<protein>
    <submittedName>
        <fullName evidence="2">Uncharacterized protein</fullName>
    </submittedName>
</protein>
<sequence length="230" mass="25899">MQTLPFYVYAIFDLTVIAAIGLFYKAANYAKPFLIIISLWVVFQSILGMNDFYKVNTTPPRFLLLVLPPVLYILTSLMVPAGKRFIDSLNIKTLTILHTIRIPVEIVLYWLFLHSVVPKVMTFEGRNFDILAGLSAPLVWYFGFVKGTLNKAVLLIWNLISLGLLLNIVTIAMITVTAKLPPSVPERPTIALVYFPFLLLPACLVPLVLFSHLAAIRQLLKELPTRSLAR</sequence>
<evidence type="ECO:0000256" key="1">
    <source>
        <dbReference type="SAM" id="Phobius"/>
    </source>
</evidence>
<feature type="transmembrane region" description="Helical" evidence="1">
    <location>
        <begin position="94"/>
        <end position="113"/>
    </location>
</feature>
<reference evidence="2 3" key="1">
    <citation type="submission" date="2020-04" db="EMBL/GenBank/DDBJ databases">
        <title>Chitinophaga sp. G-6-1-13 sp. nov., isolated from soil.</title>
        <authorList>
            <person name="Dahal R.H."/>
            <person name="Chaudhary D.K."/>
        </authorList>
    </citation>
    <scope>NUCLEOTIDE SEQUENCE [LARGE SCALE GENOMIC DNA]</scope>
    <source>
        <strain evidence="2 3">G-6-1-13</strain>
    </source>
</reference>